<comment type="caution">
    <text evidence="1">The sequence shown here is derived from an EMBL/GenBank/DDBJ whole genome shotgun (WGS) entry which is preliminary data.</text>
</comment>
<reference evidence="1" key="1">
    <citation type="submission" date="2021-01" db="EMBL/GenBank/DDBJ databases">
        <title>Adiantum capillus-veneris genome.</title>
        <authorList>
            <person name="Fang Y."/>
            <person name="Liao Q."/>
        </authorList>
    </citation>
    <scope>NUCLEOTIDE SEQUENCE</scope>
    <source>
        <strain evidence="1">H3</strain>
        <tissue evidence="1">Leaf</tissue>
    </source>
</reference>
<proteinExistence type="predicted"/>
<name>A0A9D4ZID7_ADICA</name>
<dbReference type="AlphaFoldDB" id="A0A9D4ZID7"/>
<dbReference type="EMBL" id="JABFUD020000008">
    <property type="protein sequence ID" value="KAI5076748.1"/>
    <property type="molecule type" value="Genomic_DNA"/>
</dbReference>
<accession>A0A9D4ZID7</accession>
<dbReference type="Proteomes" id="UP000886520">
    <property type="component" value="Chromosome 8"/>
</dbReference>
<protein>
    <submittedName>
        <fullName evidence="1">Uncharacterized protein</fullName>
    </submittedName>
</protein>
<sequence length="94" mass="10118">MNLSPFRVDGGALEGTRLDERVEALLLAMQRASMIDVFSADSCLGRHLVILDGLVFAMETPSKVYGAWPTFNDLVSSSNVVRIVVVIGSIATCC</sequence>
<evidence type="ECO:0000313" key="2">
    <source>
        <dbReference type="Proteomes" id="UP000886520"/>
    </source>
</evidence>
<keyword evidence="2" id="KW-1185">Reference proteome</keyword>
<evidence type="ECO:0000313" key="1">
    <source>
        <dbReference type="EMBL" id="KAI5076748.1"/>
    </source>
</evidence>
<gene>
    <name evidence="1" type="ORF">GOP47_0008813</name>
</gene>
<organism evidence="1 2">
    <name type="scientific">Adiantum capillus-veneris</name>
    <name type="common">Maidenhair fern</name>
    <dbReference type="NCBI Taxonomy" id="13818"/>
    <lineage>
        <taxon>Eukaryota</taxon>
        <taxon>Viridiplantae</taxon>
        <taxon>Streptophyta</taxon>
        <taxon>Embryophyta</taxon>
        <taxon>Tracheophyta</taxon>
        <taxon>Polypodiopsida</taxon>
        <taxon>Polypodiidae</taxon>
        <taxon>Polypodiales</taxon>
        <taxon>Pteridineae</taxon>
        <taxon>Pteridaceae</taxon>
        <taxon>Vittarioideae</taxon>
        <taxon>Adiantum</taxon>
    </lineage>
</organism>